<dbReference type="PANTHER" id="PTHR23309:SF51">
    <property type="entry name" value="3-HYDROXYACYL-COA DEHYDROGENASE-RELATED"/>
    <property type="match status" value="1"/>
</dbReference>
<comment type="subcellular location">
    <subcellularLocation>
        <location evidence="1">Peroxisome</location>
    </subcellularLocation>
</comment>
<evidence type="ECO:0000256" key="8">
    <source>
        <dbReference type="ARBA" id="ARBA00023098"/>
    </source>
</evidence>
<comment type="caution">
    <text evidence="17">The sequence shown here is derived from an EMBL/GenBank/DDBJ whole genome shotgun (WGS) entry which is preliminary data.</text>
</comment>
<evidence type="ECO:0000256" key="5">
    <source>
        <dbReference type="ARBA" id="ARBA00022963"/>
    </source>
</evidence>
<sequence length="691" mass="73392">MTATGNFAPSPIRLERQGAVAVIIIDNRPINVGSHAVRTGLLDAIKAIDTDPSIKGAVLIGGDRSFIVGSDLKEFDLPLAEPQLPAVIAAIESSPKPFVAALHGAALGGGYELALGCDARIAAPGTLVGLPETTLGMIPGAGGTQRLPRLTGTVAAIDLITSGRRVGADEALRLGMVDIIAHGDLREEAVNLALHYDGRKAPVLEKNLPTDDPDREELAAAAALRKSRNRPHIAEAIRHIRAVGRIPAAQGLLNERAAFQNLRIAPDAKALRHLFFAEREAGRSAFARTGEAKKIDRVGILGAGTMGTGIALAALAAGLTVRLVDNAEVALMRGRKAIEDQLARRVTQKRLRQSAADAQLGRLHIASSMDVFADCDLVIEAVIEDLSVKRDAFAALDRVVRPGTLLASNTSYLDIDRVAEVTSRPADVLGLHFFSPAHATRLLEVVRAEATSADALATGIALAGQLGKQAVIARNVFGFIGNRIYAAYRRECEFMLEDGALPHEVDDALEAFGFAMGPFAVADMSGLDIAWRMRQAQTGRRDPAARYVKIPDLLCEAGRLGQKAGAGYYSYGGPGQEKGRDPEVEALIVEASREAGRTRTSIAPDTIVRRALIAMVNEAALAIEDGAAETPASIDVTMTNGYGFPRWIGGPVHWARQQETTALHIDCDELVRQAGSGTRRGNLELLDVGQP</sequence>
<accession>A0A369W880</accession>
<dbReference type="PANTHER" id="PTHR23309">
    <property type="entry name" value="3-HYDROXYACYL-COA DEHYROGENASE"/>
    <property type="match status" value="1"/>
</dbReference>
<dbReference type="AlphaFoldDB" id="A0A369W880"/>
<keyword evidence="9" id="KW-0576">Peroxisome</keyword>
<organism evidence="17 18">
    <name type="scientific">Pelagibacterium lacus</name>
    <dbReference type="NCBI Taxonomy" id="2282655"/>
    <lineage>
        <taxon>Bacteria</taxon>
        <taxon>Pseudomonadati</taxon>
        <taxon>Pseudomonadota</taxon>
        <taxon>Alphaproteobacteria</taxon>
        <taxon>Hyphomicrobiales</taxon>
        <taxon>Devosiaceae</taxon>
        <taxon>Pelagibacterium</taxon>
    </lineage>
</organism>
<dbReference type="InterPro" id="IPR018376">
    <property type="entry name" value="Enoyl-CoA_hyd/isom_CS"/>
</dbReference>
<evidence type="ECO:0000256" key="4">
    <source>
        <dbReference type="ARBA" id="ARBA00022832"/>
    </source>
</evidence>
<comment type="catalytic activity">
    <reaction evidence="13">
        <text>a (3S)-3-hydroxyacyl-CoA + NAD(+) = a 3-oxoacyl-CoA + NADH + H(+)</text>
        <dbReference type="Rhea" id="RHEA:22432"/>
        <dbReference type="ChEBI" id="CHEBI:15378"/>
        <dbReference type="ChEBI" id="CHEBI:57318"/>
        <dbReference type="ChEBI" id="CHEBI:57540"/>
        <dbReference type="ChEBI" id="CHEBI:57945"/>
        <dbReference type="ChEBI" id="CHEBI:90726"/>
        <dbReference type="EC" id="1.1.1.35"/>
    </reaction>
</comment>
<evidence type="ECO:0000256" key="12">
    <source>
        <dbReference type="ARBA" id="ARBA00023268"/>
    </source>
</evidence>
<evidence type="ECO:0000256" key="1">
    <source>
        <dbReference type="ARBA" id="ARBA00004275"/>
    </source>
</evidence>
<evidence type="ECO:0000259" key="16">
    <source>
        <dbReference type="Pfam" id="PF02737"/>
    </source>
</evidence>
<keyword evidence="6" id="KW-0560">Oxidoreductase</keyword>
<name>A0A369W880_9HYPH</name>
<dbReference type="GO" id="GO:0070403">
    <property type="term" value="F:NAD+ binding"/>
    <property type="evidence" value="ECO:0007669"/>
    <property type="project" value="InterPro"/>
</dbReference>
<keyword evidence="12" id="KW-0511">Multifunctional enzyme</keyword>
<dbReference type="InterPro" id="IPR029045">
    <property type="entry name" value="ClpP/crotonase-like_dom_sf"/>
</dbReference>
<keyword evidence="8" id="KW-0443">Lipid metabolism</keyword>
<dbReference type="GO" id="GO:0003857">
    <property type="term" value="F:(3S)-3-hydroxyacyl-CoA dehydrogenase (NAD+) activity"/>
    <property type="evidence" value="ECO:0007669"/>
    <property type="project" value="UniProtKB-EC"/>
</dbReference>
<dbReference type="RefSeq" id="WP_114645117.1">
    <property type="nucleotide sequence ID" value="NZ_QQNH01000005.1"/>
</dbReference>
<dbReference type="CDD" id="cd06558">
    <property type="entry name" value="crotonase-like"/>
    <property type="match status" value="1"/>
</dbReference>
<dbReference type="SUPFAM" id="SSF48179">
    <property type="entry name" value="6-phosphogluconate dehydrogenase C-terminal domain-like"/>
    <property type="match status" value="2"/>
</dbReference>
<evidence type="ECO:0000259" key="15">
    <source>
        <dbReference type="Pfam" id="PF00725"/>
    </source>
</evidence>
<dbReference type="Gene3D" id="3.40.50.720">
    <property type="entry name" value="NAD(P)-binding Rossmann-like Domain"/>
    <property type="match status" value="1"/>
</dbReference>
<evidence type="ECO:0000313" key="18">
    <source>
        <dbReference type="Proteomes" id="UP000253759"/>
    </source>
</evidence>
<dbReference type="GO" id="GO:0006635">
    <property type="term" value="P:fatty acid beta-oxidation"/>
    <property type="evidence" value="ECO:0007669"/>
    <property type="project" value="UniProtKB-UniPathway"/>
</dbReference>
<evidence type="ECO:0000256" key="11">
    <source>
        <dbReference type="ARBA" id="ARBA00023239"/>
    </source>
</evidence>
<evidence type="ECO:0000256" key="2">
    <source>
        <dbReference type="ARBA" id="ARBA00005005"/>
    </source>
</evidence>
<keyword evidence="11" id="KW-0456">Lyase</keyword>
<evidence type="ECO:0000313" key="17">
    <source>
        <dbReference type="EMBL" id="RDE09570.1"/>
    </source>
</evidence>
<dbReference type="Pfam" id="PF00378">
    <property type="entry name" value="ECH_1"/>
    <property type="match status" value="1"/>
</dbReference>
<dbReference type="InterPro" id="IPR006108">
    <property type="entry name" value="3HC_DH_C"/>
</dbReference>
<evidence type="ECO:0000256" key="9">
    <source>
        <dbReference type="ARBA" id="ARBA00023140"/>
    </source>
</evidence>
<evidence type="ECO:0000256" key="7">
    <source>
        <dbReference type="ARBA" id="ARBA00023027"/>
    </source>
</evidence>
<dbReference type="InterPro" id="IPR001753">
    <property type="entry name" value="Enoyl-CoA_hydra/iso"/>
</dbReference>
<gene>
    <name evidence="17" type="ORF">DVH29_05265</name>
</gene>
<comment type="similarity">
    <text evidence="14">Belongs to the enoyl-CoA hydratase/isomerase family.</text>
</comment>
<dbReference type="PROSITE" id="PS00166">
    <property type="entry name" value="ENOYL_COA_HYDRATASE"/>
    <property type="match status" value="1"/>
</dbReference>
<dbReference type="SUPFAM" id="SSF52096">
    <property type="entry name" value="ClpP/crotonase"/>
    <property type="match status" value="1"/>
</dbReference>
<dbReference type="InterPro" id="IPR036291">
    <property type="entry name" value="NAD(P)-bd_dom_sf"/>
</dbReference>
<dbReference type="Proteomes" id="UP000253759">
    <property type="component" value="Unassembled WGS sequence"/>
</dbReference>
<dbReference type="SUPFAM" id="SSF51735">
    <property type="entry name" value="NAD(P)-binding Rossmann-fold domains"/>
    <property type="match status" value="1"/>
</dbReference>
<feature type="domain" description="3-hydroxyacyl-CoA dehydrogenase NAD binding" evidence="16">
    <location>
        <begin position="298"/>
        <end position="475"/>
    </location>
</feature>
<dbReference type="Pfam" id="PF02737">
    <property type="entry name" value="3HCDH_N"/>
    <property type="match status" value="1"/>
</dbReference>
<comment type="similarity">
    <text evidence="3">In the N-terminal section; belongs to the enoyl-CoA hydratase/isomerase family.</text>
</comment>
<keyword evidence="4" id="KW-0276">Fatty acid metabolism</keyword>
<keyword evidence="5" id="KW-0442">Lipid degradation</keyword>
<proteinExistence type="inferred from homology"/>
<dbReference type="FunFam" id="3.40.50.720:FF:000009">
    <property type="entry name" value="Fatty oxidation complex, alpha subunit"/>
    <property type="match status" value="1"/>
</dbReference>
<dbReference type="UniPathway" id="UPA00659"/>
<evidence type="ECO:0000256" key="3">
    <source>
        <dbReference type="ARBA" id="ARBA00008750"/>
    </source>
</evidence>
<dbReference type="GO" id="GO:0016853">
    <property type="term" value="F:isomerase activity"/>
    <property type="evidence" value="ECO:0007669"/>
    <property type="project" value="UniProtKB-KW"/>
</dbReference>
<reference evidence="18" key="1">
    <citation type="submission" date="2018-07" db="EMBL/GenBank/DDBJ databases">
        <authorList>
            <person name="Liu B.-T."/>
            <person name="Du Z."/>
        </authorList>
    </citation>
    <scope>NUCLEOTIDE SEQUENCE [LARGE SCALE GENOMIC DNA]</scope>
    <source>
        <strain evidence="18">XYN52</strain>
    </source>
</reference>
<comment type="pathway">
    <text evidence="2">Lipid metabolism; fatty acid beta-oxidation.</text>
</comment>
<dbReference type="InterPro" id="IPR006176">
    <property type="entry name" value="3-OHacyl-CoA_DH_NAD-bd"/>
</dbReference>
<keyword evidence="18" id="KW-1185">Reference proteome</keyword>
<dbReference type="InterPro" id="IPR008927">
    <property type="entry name" value="6-PGluconate_DH-like_C_sf"/>
</dbReference>
<dbReference type="GO" id="GO:0004300">
    <property type="term" value="F:enoyl-CoA hydratase activity"/>
    <property type="evidence" value="ECO:0007669"/>
    <property type="project" value="UniProtKB-ARBA"/>
</dbReference>
<dbReference type="FunFam" id="1.10.1040.50:FF:000006">
    <property type="entry name" value="Peroxisomal bifunctional enzyme"/>
    <property type="match status" value="1"/>
</dbReference>
<dbReference type="Gene3D" id="1.10.1040.50">
    <property type="match status" value="1"/>
</dbReference>
<evidence type="ECO:0000256" key="13">
    <source>
        <dbReference type="ARBA" id="ARBA00049556"/>
    </source>
</evidence>
<dbReference type="EMBL" id="QQNH01000005">
    <property type="protein sequence ID" value="RDE09570.1"/>
    <property type="molecule type" value="Genomic_DNA"/>
</dbReference>
<evidence type="ECO:0000256" key="10">
    <source>
        <dbReference type="ARBA" id="ARBA00023235"/>
    </source>
</evidence>
<keyword evidence="10" id="KW-0413">Isomerase</keyword>
<keyword evidence="7" id="KW-0520">NAD</keyword>
<protein>
    <submittedName>
        <fullName evidence="17">3-hydroxyacyl-CoA dehydrogenase</fullName>
    </submittedName>
</protein>
<dbReference type="Gene3D" id="3.90.226.10">
    <property type="entry name" value="2-enoyl-CoA Hydratase, Chain A, domain 1"/>
    <property type="match status" value="1"/>
</dbReference>
<evidence type="ECO:0000256" key="14">
    <source>
        <dbReference type="RuleBase" id="RU003707"/>
    </source>
</evidence>
<feature type="domain" description="3-hydroxyacyl-CoA dehydrogenase C-terminal" evidence="15">
    <location>
        <begin position="478"/>
        <end position="571"/>
    </location>
</feature>
<evidence type="ECO:0000256" key="6">
    <source>
        <dbReference type="ARBA" id="ARBA00023002"/>
    </source>
</evidence>
<dbReference type="OrthoDB" id="9771883at2"/>
<dbReference type="Pfam" id="PF00725">
    <property type="entry name" value="3HCDH"/>
    <property type="match status" value="1"/>
</dbReference>